<dbReference type="OrthoDB" id="5430750at2759"/>
<evidence type="ECO:0000313" key="3">
    <source>
        <dbReference type="Proteomes" id="UP000078237"/>
    </source>
</evidence>
<dbReference type="EMBL" id="LCTW02000543">
    <property type="protein sequence ID" value="KXX73103.1"/>
    <property type="molecule type" value="Genomic_DNA"/>
</dbReference>
<feature type="compositionally biased region" description="Basic and acidic residues" evidence="1">
    <location>
        <begin position="10"/>
        <end position="21"/>
    </location>
</feature>
<evidence type="ECO:0000256" key="1">
    <source>
        <dbReference type="SAM" id="MobiDB-lite"/>
    </source>
</evidence>
<sequence>MALSEATSDLNEKKEKYRGDGPEVSIQKSQSPDAASFRWLGRDARGSTYTSYTQISNRPGCSFDFGSDGYTASCNLGGELLQFTVPSTSENKITGLLTARADVDDSLSSIVALAQRYRGNKSTFGLKFVSIGATGKGKEKHKFVLGRVVERGAINNRWPFHEYALVQENKKDIETGTYGCCDFRVSWVGPGAPLQEIGLDPKNPDRETLDKPTRTSSGSILVPIKEAQLNKDVPIVLILSLRLREKSAACQEPLPELTSESVHDWIGCDPASDWATGPMWETIFFRRESLTNCVSELCEVNLVSRCLEKIQHVDAVLLPRGEQDEVRPLALISNTIFGAELDMQALL</sequence>
<protein>
    <submittedName>
        <fullName evidence="2">Uncharacterized protein</fullName>
    </submittedName>
</protein>
<name>A0A175VNZ5_9PEZI</name>
<gene>
    <name evidence="2" type="ORF">MMYC01_210595</name>
</gene>
<feature type="region of interest" description="Disordered" evidence="1">
    <location>
        <begin position="1"/>
        <end position="32"/>
    </location>
</feature>
<reference evidence="2 3" key="1">
    <citation type="journal article" date="2016" name="Genome Announc.">
        <title>Genome Sequence of Madurella mycetomatis mm55, Isolated from a Human Mycetoma Case in Sudan.</title>
        <authorList>
            <person name="Smit S."/>
            <person name="Derks M.F."/>
            <person name="Bervoets S."/>
            <person name="Fahal A."/>
            <person name="van Leeuwen W."/>
            <person name="van Belkum A."/>
            <person name="van de Sande W.W."/>
        </authorList>
    </citation>
    <scope>NUCLEOTIDE SEQUENCE [LARGE SCALE GENOMIC DNA]</scope>
    <source>
        <strain evidence="3">mm55</strain>
    </source>
</reference>
<evidence type="ECO:0000313" key="2">
    <source>
        <dbReference type="EMBL" id="KXX73103.1"/>
    </source>
</evidence>
<organism evidence="2 3">
    <name type="scientific">Madurella mycetomatis</name>
    <dbReference type="NCBI Taxonomy" id="100816"/>
    <lineage>
        <taxon>Eukaryota</taxon>
        <taxon>Fungi</taxon>
        <taxon>Dikarya</taxon>
        <taxon>Ascomycota</taxon>
        <taxon>Pezizomycotina</taxon>
        <taxon>Sordariomycetes</taxon>
        <taxon>Sordariomycetidae</taxon>
        <taxon>Sordariales</taxon>
        <taxon>Sordariales incertae sedis</taxon>
        <taxon>Madurella</taxon>
    </lineage>
</organism>
<dbReference type="Proteomes" id="UP000078237">
    <property type="component" value="Unassembled WGS sequence"/>
</dbReference>
<dbReference type="VEuPathDB" id="FungiDB:MMYC01_210595"/>
<keyword evidence="3" id="KW-1185">Reference proteome</keyword>
<comment type="caution">
    <text evidence="2">The sequence shown here is derived from an EMBL/GenBank/DDBJ whole genome shotgun (WGS) entry which is preliminary data.</text>
</comment>
<accession>A0A175VNZ5</accession>
<proteinExistence type="predicted"/>
<dbReference type="AlphaFoldDB" id="A0A175VNZ5"/>